<comment type="caution">
    <text evidence="1">The sequence shown here is derived from an EMBL/GenBank/DDBJ whole genome shotgun (WGS) entry which is preliminary data.</text>
</comment>
<reference evidence="1" key="1">
    <citation type="journal article" date="2014" name="Front. Microbiol.">
        <title>High frequency of phylogenetically diverse reductive dehalogenase-homologous genes in deep subseafloor sedimentary metagenomes.</title>
        <authorList>
            <person name="Kawai M."/>
            <person name="Futagami T."/>
            <person name="Toyoda A."/>
            <person name="Takaki Y."/>
            <person name="Nishi S."/>
            <person name="Hori S."/>
            <person name="Arai W."/>
            <person name="Tsubouchi T."/>
            <person name="Morono Y."/>
            <person name="Uchiyama I."/>
            <person name="Ito T."/>
            <person name="Fujiyama A."/>
            <person name="Inagaki F."/>
            <person name="Takami H."/>
        </authorList>
    </citation>
    <scope>NUCLEOTIDE SEQUENCE</scope>
    <source>
        <strain evidence="1">Expedition CK06-06</strain>
    </source>
</reference>
<name>X1N4V5_9ZZZZ</name>
<organism evidence="1">
    <name type="scientific">marine sediment metagenome</name>
    <dbReference type="NCBI Taxonomy" id="412755"/>
    <lineage>
        <taxon>unclassified sequences</taxon>
        <taxon>metagenomes</taxon>
        <taxon>ecological metagenomes</taxon>
    </lineage>
</organism>
<protein>
    <submittedName>
        <fullName evidence="1">Uncharacterized protein</fullName>
    </submittedName>
</protein>
<accession>X1N4V5</accession>
<feature type="non-terminal residue" evidence="1">
    <location>
        <position position="1"/>
    </location>
</feature>
<evidence type="ECO:0000313" key="1">
    <source>
        <dbReference type="EMBL" id="GAI38608.1"/>
    </source>
</evidence>
<gene>
    <name evidence="1" type="ORF">S06H3_40576</name>
</gene>
<proteinExistence type="predicted"/>
<dbReference type="EMBL" id="BARV01024918">
    <property type="protein sequence ID" value="GAI38608.1"/>
    <property type="molecule type" value="Genomic_DNA"/>
</dbReference>
<sequence>EVYANMLDAIDAAAKNSFAAIAVVMSGMSAKLSSALRKLRQENCDAKIVLLAQMYEEPIAMQLVDSAETNANIADDYLICPIQTTRFYECIMGSRLAISRKTPPPTDPGTAGS</sequence>
<dbReference type="AlphaFoldDB" id="X1N4V5"/>